<sequence>MRSSQEIPSSASSRNPSIEDDYYEHSRSSSFEDCDCENSRSLSIEESDYKECDYVECDYNDVDDIVEQARLRRPDPRKNGPSIAQIMRILKRPDSVCIIIYYSILIYIQERYYSKNPPPSVKICFLEILTALPLDPNCICGKLRVKVFDSPKTLIHIIASEALPFPTTLFCSARRATYYYLNTNGSIPPYFSPKTYPGRICANLPLNFLWIRRNDGKR</sequence>
<name>A0A0N4X0T2_HAEPC</name>
<reference evidence="4" key="1">
    <citation type="submission" date="2017-02" db="UniProtKB">
        <authorList>
            <consortium name="WormBaseParasite"/>
        </authorList>
    </citation>
    <scope>IDENTIFICATION</scope>
</reference>
<reference evidence="2 3" key="2">
    <citation type="submission" date="2018-11" db="EMBL/GenBank/DDBJ databases">
        <authorList>
            <consortium name="Pathogen Informatics"/>
        </authorList>
    </citation>
    <scope>NUCLEOTIDE SEQUENCE [LARGE SCALE GENOMIC DNA]</scope>
    <source>
        <strain evidence="2 3">MHpl1</strain>
    </source>
</reference>
<proteinExistence type="predicted"/>
<evidence type="ECO:0000313" key="3">
    <source>
        <dbReference type="Proteomes" id="UP000268014"/>
    </source>
</evidence>
<dbReference type="OrthoDB" id="10605834at2759"/>
<organism evidence="4">
    <name type="scientific">Haemonchus placei</name>
    <name type="common">Barber's pole worm</name>
    <dbReference type="NCBI Taxonomy" id="6290"/>
    <lineage>
        <taxon>Eukaryota</taxon>
        <taxon>Metazoa</taxon>
        <taxon>Ecdysozoa</taxon>
        <taxon>Nematoda</taxon>
        <taxon>Chromadorea</taxon>
        <taxon>Rhabditida</taxon>
        <taxon>Rhabditina</taxon>
        <taxon>Rhabditomorpha</taxon>
        <taxon>Strongyloidea</taxon>
        <taxon>Trichostrongylidae</taxon>
        <taxon>Haemonchus</taxon>
    </lineage>
</organism>
<feature type="region of interest" description="Disordered" evidence="1">
    <location>
        <begin position="1"/>
        <end position="36"/>
    </location>
</feature>
<evidence type="ECO:0000313" key="2">
    <source>
        <dbReference type="EMBL" id="VDO67482.1"/>
    </source>
</evidence>
<gene>
    <name evidence="2" type="ORF">HPLM_LOCUS17882</name>
</gene>
<protein>
    <submittedName>
        <fullName evidence="2 4">Uncharacterized protein</fullName>
    </submittedName>
</protein>
<dbReference type="EMBL" id="UZAF01020204">
    <property type="protein sequence ID" value="VDO67482.1"/>
    <property type="molecule type" value="Genomic_DNA"/>
</dbReference>
<keyword evidence="3" id="KW-1185">Reference proteome</keyword>
<dbReference type="Proteomes" id="UP000268014">
    <property type="component" value="Unassembled WGS sequence"/>
</dbReference>
<evidence type="ECO:0000256" key="1">
    <source>
        <dbReference type="SAM" id="MobiDB-lite"/>
    </source>
</evidence>
<feature type="compositionally biased region" description="Polar residues" evidence="1">
    <location>
        <begin position="1"/>
        <end position="16"/>
    </location>
</feature>
<dbReference type="AlphaFoldDB" id="A0A0N4X0T2"/>
<evidence type="ECO:0000313" key="4">
    <source>
        <dbReference type="WBParaSite" id="HPLM_0001789001-mRNA-1"/>
    </source>
</evidence>
<accession>A0A0N4X0T2</accession>
<dbReference type="WBParaSite" id="HPLM_0001789001-mRNA-1">
    <property type="protein sequence ID" value="HPLM_0001789001-mRNA-1"/>
    <property type="gene ID" value="HPLM_0001789001"/>
</dbReference>